<dbReference type="GO" id="GO:0016020">
    <property type="term" value="C:membrane"/>
    <property type="evidence" value="ECO:0007669"/>
    <property type="project" value="UniProtKB-SubCell"/>
</dbReference>
<dbReference type="PANTHER" id="PTHR43066">
    <property type="entry name" value="RHOMBOID-RELATED PROTEIN"/>
    <property type="match status" value="1"/>
</dbReference>
<name>A0A5D4GYK9_9HYPH</name>
<feature type="transmembrane region" description="Helical" evidence="8">
    <location>
        <begin position="63"/>
        <end position="85"/>
    </location>
</feature>
<comment type="caution">
    <text evidence="10">The sequence shown here is derived from an EMBL/GenBank/DDBJ whole genome shotgun (WGS) entry which is preliminary data.</text>
</comment>
<keyword evidence="5 8" id="KW-1133">Transmembrane helix</keyword>
<feature type="transmembrane region" description="Helical" evidence="8">
    <location>
        <begin position="148"/>
        <end position="169"/>
    </location>
</feature>
<keyword evidence="10" id="KW-0645">Protease</keyword>
<feature type="transmembrane region" description="Helical" evidence="8">
    <location>
        <begin position="195"/>
        <end position="217"/>
    </location>
</feature>
<feature type="transmembrane region" description="Helical" evidence="8">
    <location>
        <begin position="223"/>
        <end position="242"/>
    </location>
</feature>
<dbReference type="AlphaFoldDB" id="A0A5D4GYK9"/>
<evidence type="ECO:0000256" key="5">
    <source>
        <dbReference type="ARBA" id="ARBA00022989"/>
    </source>
</evidence>
<dbReference type="Proteomes" id="UP000323258">
    <property type="component" value="Unassembled WGS sequence"/>
</dbReference>
<protein>
    <submittedName>
        <fullName evidence="10">Rhomboid family intramembrane serine protease</fullName>
    </submittedName>
</protein>
<dbReference type="InterPro" id="IPR022764">
    <property type="entry name" value="Peptidase_S54_rhomboid_dom"/>
</dbReference>
<evidence type="ECO:0000256" key="1">
    <source>
        <dbReference type="ARBA" id="ARBA00004141"/>
    </source>
</evidence>
<keyword evidence="3" id="KW-0997">Cell inner membrane</keyword>
<keyword evidence="4 8" id="KW-0812">Transmembrane</keyword>
<keyword evidence="11" id="KW-1185">Reference proteome</keyword>
<reference evidence="10 11" key="2">
    <citation type="submission" date="2019-09" db="EMBL/GenBank/DDBJ databases">
        <title>Mesorhizobium sp. MaA-C15 isolated from Microcystis aeruginosa.</title>
        <authorList>
            <person name="Jeong S.E."/>
            <person name="Jin H.M."/>
            <person name="Jeon C.O."/>
        </authorList>
    </citation>
    <scope>NUCLEOTIDE SEQUENCE [LARGE SCALE GENOMIC DNA]</scope>
    <source>
        <strain evidence="10 11">MaA-C15</strain>
    </source>
</reference>
<keyword evidence="6 8" id="KW-0472">Membrane</keyword>
<evidence type="ECO:0000256" key="2">
    <source>
        <dbReference type="ARBA" id="ARBA00022475"/>
    </source>
</evidence>
<dbReference type="Pfam" id="PF01694">
    <property type="entry name" value="Rhomboid"/>
    <property type="match status" value="1"/>
</dbReference>
<reference evidence="10 11" key="1">
    <citation type="submission" date="2019-08" db="EMBL/GenBank/DDBJ databases">
        <authorList>
            <person name="Seo Y.L."/>
        </authorList>
    </citation>
    <scope>NUCLEOTIDE SEQUENCE [LARGE SCALE GENOMIC DNA]</scope>
    <source>
        <strain evidence="10 11">MaA-C15</strain>
    </source>
</reference>
<evidence type="ECO:0000256" key="3">
    <source>
        <dbReference type="ARBA" id="ARBA00022519"/>
    </source>
</evidence>
<dbReference type="EMBL" id="VSZS01000058">
    <property type="protein sequence ID" value="TYR33676.1"/>
    <property type="molecule type" value="Genomic_DNA"/>
</dbReference>
<dbReference type="SUPFAM" id="SSF144091">
    <property type="entry name" value="Rhomboid-like"/>
    <property type="match status" value="1"/>
</dbReference>
<evidence type="ECO:0000256" key="8">
    <source>
        <dbReference type="SAM" id="Phobius"/>
    </source>
</evidence>
<dbReference type="RefSeq" id="WP_148913882.1">
    <property type="nucleotide sequence ID" value="NZ_VSZS01000058.1"/>
</dbReference>
<feature type="transmembrane region" description="Helical" evidence="8">
    <location>
        <begin position="33"/>
        <end position="51"/>
    </location>
</feature>
<organism evidence="10 11">
    <name type="scientific">Neoaquamicrobium microcysteis</name>
    <dbReference type="NCBI Taxonomy" id="2682781"/>
    <lineage>
        <taxon>Bacteria</taxon>
        <taxon>Pseudomonadati</taxon>
        <taxon>Pseudomonadota</taxon>
        <taxon>Alphaproteobacteria</taxon>
        <taxon>Hyphomicrobiales</taxon>
        <taxon>Phyllobacteriaceae</taxon>
        <taxon>Neoaquamicrobium</taxon>
    </lineage>
</organism>
<dbReference type="GO" id="GO:0004252">
    <property type="term" value="F:serine-type endopeptidase activity"/>
    <property type="evidence" value="ECO:0007669"/>
    <property type="project" value="InterPro"/>
</dbReference>
<dbReference type="InterPro" id="IPR035952">
    <property type="entry name" value="Rhomboid-like_sf"/>
</dbReference>
<keyword evidence="10" id="KW-0378">Hydrolase</keyword>
<proteinExistence type="predicted"/>
<feature type="domain" description="Peptidase S54 rhomboid" evidence="9">
    <location>
        <begin position="89"/>
        <end position="241"/>
    </location>
</feature>
<feature type="transmembrane region" description="Helical" evidence="8">
    <location>
        <begin position="91"/>
        <end position="112"/>
    </location>
</feature>
<feature type="transmembrane region" description="Helical" evidence="8">
    <location>
        <begin position="124"/>
        <end position="142"/>
    </location>
</feature>
<evidence type="ECO:0000259" key="9">
    <source>
        <dbReference type="Pfam" id="PF01694"/>
    </source>
</evidence>
<sequence>MSHDPAQPDSSAEYETPASQPPRPPAREPVFNLPRVVIALLAICVGLHLIRMYLLSDRQDFELIVRFAFIPLRYSGGYDIDIWAFTGPWTYAFLHGGMAHLVVNMVWLAAFGSPLANRIGTGRFLAFWVVTSLAAVALHYVLHPADAAPLVGASGAISGMMGAAARFGFKIDRAEGKAAFAGPVLSIPAVFRSRAAVTFVGVWMVINLLMGLGIGTPGMESRIAWEAHIGGFLAGFLLVRVFDRRQPVLRGPGPGT</sequence>
<dbReference type="OrthoDB" id="9797190at2"/>
<evidence type="ECO:0000313" key="11">
    <source>
        <dbReference type="Proteomes" id="UP000323258"/>
    </source>
</evidence>
<comment type="subcellular location">
    <subcellularLocation>
        <location evidence="1">Membrane</location>
        <topology evidence="1">Multi-pass membrane protein</topology>
    </subcellularLocation>
</comment>
<keyword evidence="2" id="KW-1003">Cell membrane</keyword>
<evidence type="ECO:0000256" key="4">
    <source>
        <dbReference type="ARBA" id="ARBA00022692"/>
    </source>
</evidence>
<evidence type="ECO:0000313" key="10">
    <source>
        <dbReference type="EMBL" id="TYR33676.1"/>
    </source>
</evidence>
<evidence type="ECO:0000256" key="7">
    <source>
        <dbReference type="SAM" id="MobiDB-lite"/>
    </source>
</evidence>
<feature type="region of interest" description="Disordered" evidence="7">
    <location>
        <begin position="1"/>
        <end position="25"/>
    </location>
</feature>
<dbReference type="Gene3D" id="1.20.1540.10">
    <property type="entry name" value="Rhomboid-like"/>
    <property type="match status" value="1"/>
</dbReference>
<dbReference type="GO" id="GO:0006508">
    <property type="term" value="P:proteolysis"/>
    <property type="evidence" value="ECO:0007669"/>
    <property type="project" value="UniProtKB-KW"/>
</dbReference>
<evidence type="ECO:0000256" key="6">
    <source>
        <dbReference type="ARBA" id="ARBA00023136"/>
    </source>
</evidence>
<dbReference type="PANTHER" id="PTHR43066:SF26">
    <property type="entry name" value="RHOMBOID PROTEASE GLPG"/>
    <property type="match status" value="1"/>
</dbReference>
<gene>
    <name evidence="10" type="ORF">FY036_06355</name>
</gene>
<accession>A0A5D4GYK9</accession>